<dbReference type="Pfam" id="PF14111">
    <property type="entry name" value="DUF4283"/>
    <property type="match status" value="1"/>
</dbReference>
<evidence type="ECO:0000256" key="1">
    <source>
        <dbReference type="SAM" id="MobiDB-lite"/>
    </source>
</evidence>
<protein>
    <recommendedName>
        <fullName evidence="2">DUF4283 domain-containing protein</fullName>
    </recommendedName>
</protein>
<dbReference type="Proteomes" id="UP000288805">
    <property type="component" value="Unassembled WGS sequence"/>
</dbReference>
<organism evidence="3 4">
    <name type="scientific">Vitis vinifera</name>
    <name type="common">Grape</name>
    <dbReference type="NCBI Taxonomy" id="29760"/>
    <lineage>
        <taxon>Eukaryota</taxon>
        <taxon>Viridiplantae</taxon>
        <taxon>Streptophyta</taxon>
        <taxon>Embryophyta</taxon>
        <taxon>Tracheophyta</taxon>
        <taxon>Spermatophyta</taxon>
        <taxon>Magnoliopsida</taxon>
        <taxon>eudicotyledons</taxon>
        <taxon>Gunneridae</taxon>
        <taxon>Pentapetalae</taxon>
        <taxon>rosids</taxon>
        <taxon>Vitales</taxon>
        <taxon>Vitaceae</taxon>
        <taxon>Viteae</taxon>
        <taxon>Vitis</taxon>
    </lineage>
</organism>
<proteinExistence type="predicted"/>
<reference evidence="3 4" key="1">
    <citation type="journal article" date="2018" name="PLoS Genet.">
        <title>Population sequencing reveals clonal diversity and ancestral inbreeding in the grapevine cultivar Chardonnay.</title>
        <authorList>
            <person name="Roach M.J."/>
            <person name="Johnson D.L."/>
            <person name="Bohlmann J."/>
            <person name="van Vuuren H.J."/>
            <person name="Jones S.J."/>
            <person name="Pretorius I.S."/>
            <person name="Schmidt S.A."/>
            <person name="Borneman A.R."/>
        </authorList>
    </citation>
    <scope>NUCLEOTIDE SEQUENCE [LARGE SCALE GENOMIC DNA]</scope>
    <source>
        <strain evidence="4">cv. Chardonnay</strain>
        <tissue evidence="3">Leaf</tissue>
    </source>
</reference>
<dbReference type="PANTHER" id="PTHR34427:SF5">
    <property type="entry name" value="DUF4283 DOMAIN-CONTAINING PROTEIN"/>
    <property type="match status" value="1"/>
</dbReference>
<dbReference type="PANTHER" id="PTHR34427">
    <property type="entry name" value="DUF4283 DOMAIN PROTEIN"/>
    <property type="match status" value="1"/>
</dbReference>
<sequence length="454" mass="51838">MGEREREKENERERGGVRESEGACDSDDNEIGEASRRRSFTVESKIFELALDGRKGRSQIRIVEKKRGVSTWIRLGLESLGLFKKGLLHCIRDENEGRWDGKRSGEIEERKTFYIFLPRGRRDKRGWLAMVEMIRQMEELVGRRMEPQEVWAGGKPSTEKSYAEAVLGSNRKVTSVIKLKVSREEMDGNLQKLQQCLVASWKPSTKEDEDLERLGNLWAYSWGLKGRLGLAKLERGRALLEFEDKREAYRVATSGSRELGGVSLGLDFWKPQTGCWAEEERAQEAWVRIFGLPVSLWSLAILKKIGEECGGFVEIDERTRLMEEIQWARIRVKITGETRSSMLEIEVEEEFYSLVLWWEIRPVVRRLLSAVEIRRRTEDRGDALSCAEKRVGSVLLDTGIEGQFLPVDGRLLQENGSGLESRSQTHGSRSREWACVDGFLNGPPSHGSSLGLTE</sequence>
<evidence type="ECO:0000313" key="4">
    <source>
        <dbReference type="Proteomes" id="UP000288805"/>
    </source>
</evidence>
<dbReference type="EMBL" id="QGNW01001903">
    <property type="protein sequence ID" value="RVW28283.1"/>
    <property type="molecule type" value="Genomic_DNA"/>
</dbReference>
<gene>
    <name evidence="3" type="ORF">CK203_099944</name>
</gene>
<feature type="region of interest" description="Disordered" evidence="1">
    <location>
        <begin position="1"/>
        <end position="32"/>
    </location>
</feature>
<dbReference type="InterPro" id="IPR025558">
    <property type="entry name" value="DUF4283"/>
</dbReference>
<feature type="compositionally biased region" description="Basic and acidic residues" evidence="1">
    <location>
        <begin position="1"/>
        <end position="21"/>
    </location>
</feature>
<dbReference type="AlphaFoldDB" id="A0A438CYJ2"/>
<name>A0A438CYJ2_VITVI</name>
<feature type="compositionally biased region" description="Acidic residues" evidence="1">
    <location>
        <begin position="22"/>
        <end position="31"/>
    </location>
</feature>
<evidence type="ECO:0000259" key="2">
    <source>
        <dbReference type="Pfam" id="PF14111"/>
    </source>
</evidence>
<feature type="domain" description="DUF4283" evidence="2">
    <location>
        <begin position="191"/>
        <end position="276"/>
    </location>
</feature>
<comment type="caution">
    <text evidence="3">The sequence shown here is derived from an EMBL/GenBank/DDBJ whole genome shotgun (WGS) entry which is preliminary data.</text>
</comment>
<evidence type="ECO:0000313" key="3">
    <source>
        <dbReference type="EMBL" id="RVW28283.1"/>
    </source>
</evidence>
<accession>A0A438CYJ2</accession>